<reference evidence="1" key="1">
    <citation type="submission" date="2022-03" db="EMBL/GenBank/DDBJ databases">
        <authorList>
            <person name="Brunel B."/>
        </authorList>
    </citation>
    <scope>NUCLEOTIDE SEQUENCE</scope>
    <source>
        <strain evidence="1">STM4922sample</strain>
    </source>
</reference>
<keyword evidence="2" id="KW-1185">Reference proteome</keyword>
<evidence type="ECO:0008006" key="3">
    <source>
        <dbReference type="Google" id="ProtNLM"/>
    </source>
</evidence>
<protein>
    <recommendedName>
        <fullName evidence="3">Propionyl-coenzyme A carboxylase alpha polypeptide</fullName>
    </recommendedName>
</protein>
<organism evidence="1 2">
    <name type="scientific">Mesorhizobium ventifaucium</name>
    <dbReference type="NCBI Taxonomy" id="666020"/>
    <lineage>
        <taxon>Bacteria</taxon>
        <taxon>Pseudomonadati</taxon>
        <taxon>Pseudomonadota</taxon>
        <taxon>Alphaproteobacteria</taxon>
        <taxon>Hyphomicrobiales</taxon>
        <taxon>Phyllobacteriaceae</taxon>
        <taxon>Mesorhizobium</taxon>
    </lineage>
</organism>
<comment type="caution">
    <text evidence="1">The sequence shown here is derived from an EMBL/GenBank/DDBJ whole genome shotgun (WGS) entry which is preliminary data.</text>
</comment>
<name>A0ABM9EBG8_9HYPH</name>
<dbReference type="Proteomes" id="UP001152604">
    <property type="component" value="Unassembled WGS sequence"/>
</dbReference>
<dbReference type="EMBL" id="CAKXZS010000048">
    <property type="protein sequence ID" value="CAH2406557.1"/>
    <property type="molecule type" value="Genomic_DNA"/>
</dbReference>
<accession>A0ABM9EBG8</accession>
<evidence type="ECO:0000313" key="2">
    <source>
        <dbReference type="Proteomes" id="UP001152604"/>
    </source>
</evidence>
<gene>
    <name evidence="1" type="ORF">MES4922_520007</name>
</gene>
<sequence>MRIFPHAGQLERAPSRDLSSPFLAPDRAIPARSNRYLGVRKLGLNGRISSRSIKSRTHAPETRCSWDTVS</sequence>
<evidence type="ECO:0000313" key="1">
    <source>
        <dbReference type="EMBL" id="CAH2406557.1"/>
    </source>
</evidence>
<proteinExistence type="predicted"/>